<dbReference type="EMBL" id="GBRH01231111">
    <property type="protein sequence ID" value="JAD66784.1"/>
    <property type="molecule type" value="Transcribed_RNA"/>
</dbReference>
<protein>
    <recommendedName>
        <fullName evidence="3">FBD domain-containing protein</fullName>
    </recommendedName>
</protein>
<accession>A0A0A9BRY8</accession>
<reference evidence="2" key="1">
    <citation type="submission" date="2014-09" db="EMBL/GenBank/DDBJ databases">
        <authorList>
            <person name="Magalhaes I.L.F."/>
            <person name="Oliveira U."/>
            <person name="Santos F.R."/>
            <person name="Vidigal T.H.D.A."/>
            <person name="Brescovit A.D."/>
            <person name="Santos A.J."/>
        </authorList>
    </citation>
    <scope>NUCLEOTIDE SEQUENCE</scope>
    <source>
        <tissue evidence="2">Shoot tissue taken approximately 20 cm above the soil surface</tissue>
    </source>
</reference>
<name>A0A0A9BRY8_ARUDO</name>
<sequence length="224" mass="24511">MARPHQPTSRLSPPYGPPPPPHRRGHPHLRPLQPLARALDRPLGAQVRRRGRRFLDLVDGALHNSGSGDVSCLEISIADKDVIGHKRRIEQITLPRHLELELHIARNGHVFGSSMASLSKKCSGTTKLTCFMLDSNDKLCSAECMCDHPASWRNENICLDSLKELVFNGFMGTAGETDFLNLIIRSGNAVETVSVAFCKNAQPSKDICKVILSSVPAGCSVVFS</sequence>
<organism evidence="2">
    <name type="scientific">Arundo donax</name>
    <name type="common">Giant reed</name>
    <name type="synonym">Donax arundinaceus</name>
    <dbReference type="NCBI Taxonomy" id="35708"/>
    <lineage>
        <taxon>Eukaryota</taxon>
        <taxon>Viridiplantae</taxon>
        <taxon>Streptophyta</taxon>
        <taxon>Embryophyta</taxon>
        <taxon>Tracheophyta</taxon>
        <taxon>Spermatophyta</taxon>
        <taxon>Magnoliopsida</taxon>
        <taxon>Liliopsida</taxon>
        <taxon>Poales</taxon>
        <taxon>Poaceae</taxon>
        <taxon>PACMAD clade</taxon>
        <taxon>Arundinoideae</taxon>
        <taxon>Arundineae</taxon>
        <taxon>Arundo</taxon>
    </lineage>
</organism>
<reference evidence="2" key="2">
    <citation type="journal article" date="2015" name="Data Brief">
        <title>Shoot transcriptome of the giant reed, Arundo donax.</title>
        <authorList>
            <person name="Barrero R.A."/>
            <person name="Guerrero F.D."/>
            <person name="Moolhuijzen P."/>
            <person name="Goolsby J.A."/>
            <person name="Tidwell J."/>
            <person name="Bellgard S.E."/>
            <person name="Bellgard M.I."/>
        </authorList>
    </citation>
    <scope>NUCLEOTIDE SEQUENCE</scope>
    <source>
        <tissue evidence="2">Shoot tissue taken approximately 20 cm above the soil surface</tissue>
    </source>
</reference>
<evidence type="ECO:0008006" key="3">
    <source>
        <dbReference type="Google" id="ProtNLM"/>
    </source>
</evidence>
<evidence type="ECO:0000256" key="1">
    <source>
        <dbReference type="SAM" id="MobiDB-lite"/>
    </source>
</evidence>
<feature type="compositionally biased region" description="Polar residues" evidence="1">
    <location>
        <begin position="1"/>
        <end position="11"/>
    </location>
</feature>
<proteinExistence type="predicted"/>
<feature type="region of interest" description="Disordered" evidence="1">
    <location>
        <begin position="1"/>
        <end position="29"/>
    </location>
</feature>
<dbReference type="AlphaFoldDB" id="A0A0A9BRY8"/>
<evidence type="ECO:0000313" key="2">
    <source>
        <dbReference type="EMBL" id="JAD66784.1"/>
    </source>
</evidence>